<evidence type="ECO:0000256" key="2">
    <source>
        <dbReference type="ARBA" id="ARBA00022692"/>
    </source>
</evidence>
<evidence type="ECO:0000256" key="6">
    <source>
        <dbReference type="ARBA" id="ARBA00023180"/>
    </source>
</evidence>
<gene>
    <name evidence="8" type="ORF">A3Q56_04380</name>
</gene>
<keyword evidence="6" id="KW-0325">Glycoprotein</keyword>
<evidence type="ECO:0000256" key="7">
    <source>
        <dbReference type="SAM" id="Phobius"/>
    </source>
</evidence>
<keyword evidence="5 7" id="KW-0472">Membrane</keyword>
<organism evidence="8 9">
    <name type="scientific">Intoshia linei</name>
    <dbReference type="NCBI Taxonomy" id="1819745"/>
    <lineage>
        <taxon>Eukaryota</taxon>
        <taxon>Metazoa</taxon>
        <taxon>Spiralia</taxon>
        <taxon>Lophotrochozoa</taxon>
        <taxon>Mesozoa</taxon>
        <taxon>Orthonectida</taxon>
        <taxon>Rhopaluridae</taxon>
        <taxon>Intoshia</taxon>
    </lineage>
</organism>
<dbReference type="EMBL" id="LWCA01000556">
    <property type="protein sequence ID" value="OAF67874.1"/>
    <property type="molecule type" value="Genomic_DNA"/>
</dbReference>
<accession>A0A177B384</accession>
<protein>
    <submittedName>
        <fullName evidence="8">Uncharacterized protein</fullName>
    </submittedName>
</protein>
<dbReference type="OrthoDB" id="10017443at2759"/>
<dbReference type="InterPro" id="IPR018795">
    <property type="entry name" value="K2013-like"/>
</dbReference>
<evidence type="ECO:0000313" key="9">
    <source>
        <dbReference type="Proteomes" id="UP000078046"/>
    </source>
</evidence>
<evidence type="ECO:0000256" key="3">
    <source>
        <dbReference type="ARBA" id="ARBA00022729"/>
    </source>
</evidence>
<keyword evidence="3" id="KW-0732">Signal</keyword>
<reference evidence="8 9" key="1">
    <citation type="submission" date="2016-04" db="EMBL/GenBank/DDBJ databases">
        <title>The genome of Intoshia linei affirms orthonectids as highly simplified spiralians.</title>
        <authorList>
            <person name="Mikhailov K.V."/>
            <person name="Slusarev G.S."/>
            <person name="Nikitin M.A."/>
            <person name="Logacheva M.D."/>
            <person name="Penin A."/>
            <person name="Aleoshin V."/>
            <person name="Panchin Y.V."/>
        </authorList>
    </citation>
    <scope>NUCLEOTIDE SEQUENCE [LARGE SCALE GENOMIC DNA]</scope>
    <source>
        <strain evidence="8">Intl2013</strain>
        <tissue evidence="8">Whole animal</tissue>
    </source>
</reference>
<feature type="transmembrane region" description="Helical" evidence="7">
    <location>
        <begin position="499"/>
        <end position="521"/>
    </location>
</feature>
<dbReference type="GO" id="GO:0016020">
    <property type="term" value="C:membrane"/>
    <property type="evidence" value="ECO:0007669"/>
    <property type="project" value="UniProtKB-SubCell"/>
</dbReference>
<comment type="subcellular location">
    <subcellularLocation>
        <location evidence="1">Membrane</location>
        <topology evidence="1">Single-pass type I membrane protein</topology>
    </subcellularLocation>
</comment>
<dbReference type="Pfam" id="PF10222">
    <property type="entry name" value="DUF2152"/>
    <property type="match status" value="1"/>
</dbReference>
<evidence type="ECO:0000256" key="5">
    <source>
        <dbReference type="ARBA" id="ARBA00023136"/>
    </source>
</evidence>
<keyword evidence="2 7" id="KW-0812">Transmembrane</keyword>
<sequence>MLVIFKNICYRGSVNDCYSDKINIYKSIEADSKGKFCENCKNVFPFYTGNGYIGFSQNSNIMIKNERSLSHDTLINPHYYSTIDVNAIIVYSYLFLSYDEGSIKEFYCYKTPKNTYIWITRTLFAHCTETNLIYQQFDIENFSYSTINVKLDLKNENIFNKISDKYRTASLYKNDASNSDKLFLSTVKSQNVNVAAYGKKTSIILSILHNESNNNSQVEKILLNSKNFVELEINHKFGWQQLKNSRGFYIGPSKMNYTVNVEDINRTIYYILTQSSFNHVQEFDKSLIGQCYSGHDTLQNYNLWREPYSMTDLNALLDSWLITLEKQGCQSLLNDVHGTYQAILYSIGSFSYRDHHLEMNVDPNIIERNFTFFNISLSKMCSITIQSTISIYTYMPHMLIKLNLKKHSILTDEVSNACEYYACGTGCVNTPVILSKIFTQIPLYSSKPKSALLYVTHNNEHIRELKLAIHVREINLVTPIRDEIMYLHKYGYERRIIPLWVWMSIVLFVIFCHIAIFHLLLSEFKNSKKLPVYNSKITKDHYLVSKNTTF</sequence>
<evidence type="ECO:0000256" key="1">
    <source>
        <dbReference type="ARBA" id="ARBA00004479"/>
    </source>
</evidence>
<evidence type="ECO:0000313" key="8">
    <source>
        <dbReference type="EMBL" id="OAF67874.1"/>
    </source>
</evidence>
<dbReference type="Proteomes" id="UP000078046">
    <property type="component" value="Unassembled WGS sequence"/>
</dbReference>
<dbReference type="AlphaFoldDB" id="A0A177B384"/>
<name>A0A177B384_9BILA</name>
<evidence type="ECO:0000256" key="4">
    <source>
        <dbReference type="ARBA" id="ARBA00022989"/>
    </source>
</evidence>
<proteinExistence type="predicted"/>
<comment type="caution">
    <text evidence="8">The sequence shown here is derived from an EMBL/GenBank/DDBJ whole genome shotgun (WGS) entry which is preliminary data.</text>
</comment>
<keyword evidence="9" id="KW-1185">Reference proteome</keyword>
<dbReference type="PANTHER" id="PTHR31386">
    <property type="entry name" value="UNCHARACTERIZED PROTEIN KIAA2013"/>
    <property type="match status" value="1"/>
</dbReference>
<dbReference type="PANTHER" id="PTHR31386:SF2">
    <property type="entry name" value="SIMILAR TO RIKEN CDNA 2510039O18"/>
    <property type="match status" value="1"/>
</dbReference>
<keyword evidence="4 7" id="KW-1133">Transmembrane helix</keyword>